<feature type="transmembrane region" description="Helical" evidence="2">
    <location>
        <begin position="154"/>
        <end position="172"/>
    </location>
</feature>
<keyword evidence="4" id="KW-1185">Reference proteome</keyword>
<feature type="region of interest" description="Disordered" evidence="1">
    <location>
        <begin position="615"/>
        <end position="637"/>
    </location>
</feature>
<sequence>MTGPEAQPPLKSLVWPMRLTLAGLWAERLARAFWPLWSLILITLAALAFGLQDLGPLRYAQAVGAAIALAALALLVWGIRRFRKPTAMDALDRLDSTMPGRPIAALRDTQAIGTADPASLAVWRAHQERMAARAAGARPVQPDLRLSSRDRFSLRYVALTAFVMAALFGSFWRAGSVAGLTPGAALATPAGPSWEAWAQPPAYTGKPSLYLNDITDPALEVPTGTRLQIRLYGPEGGLTVAQTVADIPPPPAPAPGTEATPAAAVPNGRTGVHDLTITRSGELAIEGPGGREWQITATPDRAPTIEVTGEMTREADGRFKQPFKASDDYGVTAGRVTITLDLDRVDRRHGLKVDPEATPPVTLDLPMPRKGSRTELTSTLVDDLSKHVFANLPVTMVFTAIDAAGNEGSSAPYAVTLHGKRFFDPLAAAIIEMRRDILWNRVNAPRAVELLKAVTNRPEGFIRHDRAFLHLRVLMRELEAQQASLSTEARDAIAEKLWTIALMVETGNLQSAFERLQRAQDRLDEAIRNGASPEEIEQLMREMQQALNEYMRELAQEAQRNPGDQQQQQMMQGQMMSGDQLQQMLDQLQQLMEEGRTAEAAELMEQLRQLMQNMQVVQGQQGQGQGQNGPMNDLGQTLRDQQNLSDDAFRDLQGVPRNQDQQGQDQQGQGQQPGQEQGQEQGQQQGQGGDQNQQRGQGGGTDDRSLTDRQRELRERLNQLQQGQLPGDGTEQGEEGRRSLDRAGRAMEEAEDALRDGDLGGALDRQAEAMEALRDGMQQFGRALAEEQRQNRDAQGGDRNFGSADPQGTDPLGRRAGETARIGSDENMVQNDPDLRAQELLDEIRRRSGDLARPLEELDYLRRLLQMF</sequence>
<evidence type="ECO:0000256" key="1">
    <source>
        <dbReference type="SAM" id="MobiDB-lite"/>
    </source>
</evidence>
<feature type="region of interest" description="Disordered" evidence="1">
    <location>
        <begin position="717"/>
        <end position="760"/>
    </location>
</feature>
<feature type="compositionally biased region" description="Basic and acidic residues" evidence="1">
    <location>
        <begin position="734"/>
        <end position="758"/>
    </location>
</feature>
<keyword evidence="2" id="KW-0472">Membrane</keyword>
<name>A0ABX0G3U3_9RHOB</name>
<feature type="compositionally biased region" description="Low complexity" evidence="1">
    <location>
        <begin position="656"/>
        <end position="695"/>
    </location>
</feature>
<dbReference type="Proteomes" id="UP001515660">
    <property type="component" value="Unassembled WGS sequence"/>
</dbReference>
<dbReference type="Pfam" id="PF13779">
    <property type="entry name" value="DUF4175"/>
    <property type="match status" value="1"/>
</dbReference>
<feature type="transmembrane region" description="Helical" evidence="2">
    <location>
        <begin position="32"/>
        <end position="51"/>
    </location>
</feature>
<evidence type="ECO:0000313" key="4">
    <source>
        <dbReference type="Proteomes" id="UP001515660"/>
    </source>
</evidence>
<evidence type="ECO:0000256" key="2">
    <source>
        <dbReference type="SAM" id="Phobius"/>
    </source>
</evidence>
<keyword evidence="2" id="KW-1133">Transmembrane helix</keyword>
<dbReference type="RefSeq" id="WP_166401885.1">
    <property type="nucleotide sequence ID" value="NZ_JAANHS010000002.1"/>
</dbReference>
<feature type="transmembrane region" description="Helical" evidence="2">
    <location>
        <begin position="57"/>
        <end position="79"/>
    </location>
</feature>
<feature type="compositionally biased region" description="Basic and acidic residues" evidence="1">
    <location>
        <begin position="785"/>
        <end position="796"/>
    </location>
</feature>
<dbReference type="EMBL" id="JAANHS010000002">
    <property type="protein sequence ID" value="NHB75864.1"/>
    <property type="molecule type" value="Genomic_DNA"/>
</dbReference>
<reference evidence="3 4" key="1">
    <citation type="journal article" date="2022" name="Microorganisms">
        <title>Genome Sequence and Characterization of a Xanthorhodopsin-Containing, Aerobic Anoxygenic Phototrophic Rhodobacter Species, Isolated from Mesophilic Conditions at Yellowstone National Park.</title>
        <authorList>
            <person name="Kyndt J.A."/>
            <person name="Robertson S."/>
            <person name="Shoffstall I.B."/>
            <person name="Ramaley R.F."/>
            <person name="Meyer T.E."/>
        </authorList>
    </citation>
    <scope>NUCLEOTIDE SEQUENCE [LARGE SCALE GENOMIC DNA]</scope>
    <source>
        <strain evidence="3 4">M37P</strain>
    </source>
</reference>
<accession>A0ABX0G3U3</accession>
<organism evidence="3 4">
    <name type="scientific">Rhodobacter calidifons</name>
    <dbReference type="NCBI Taxonomy" id="2715277"/>
    <lineage>
        <taxon>Bacteria</taxon>
        <taxon>Pseudomonadati</taxon>
        <taxon>Pseudomonadota</taxon>
        <taxon>Alphaproteobacteria</taxon>
        <taxon>Rhodobacterales</taxon>
        <taxon>Rhodobacter group</taxon>
        <taxon>Rhodobacter</taxon>
    </lineage>
</organism>
<gene>
    <name evidence="3" type="ORF">G8O29_03790</name>
</gene>
<proteinExistence type="predicted"/>
<comment type="caution">
    <text evidence="3">The sequence shown here is derived from an EMBL/GenBank/DDBJ whole genome shotgun (WGS) entry which is preliminary data.</text>
</comment>
<protein>
    <submittedName>
        <fullName evidence="3">TIGR02302 family protein</fullName>
    </submittedName>
</protein>
<keyword evidence="2" id="KW-0812">Transmembrane</keyword>
<feature type="compositionally biased region" description="Low complexity" evidence="1">
    <location>
        <begin position="563"/>
        <end position="578"/>
    </location>
</feature>
<feature type="region of interest" description="Disordered" evidence="1">
    <location>
        <begin position="556"/>
        <end position="578"/>
    </location>
</feature>
<dbReference type="InterPro" id="IPR012683">
    <property type="entry name" value="CHP02302_TM"/>
</dbReference>
<feature type="region of interest" description="Disordered" evidence="1">
    <location>
        <begin position="655"/>
        <end position="705"/>
    </location>
</feature>
<dbReference type="NCBIfam" id="TIGR02302">
    <property type="entry name" value="aProt_lowcomp"/>
    <property type="match status" value="1"/>
</dbReference>
<evidence type="ECO:0000313" key="3">
    <source>
        <dbReference type="EMBL" id="NHB75864.1"/>
    </source>
</evidence>
<feature type="region of interest" description="Disordered" evidence="1">
    <location>
        <begin position="785"/>
        <end position="833"/>
    </location>
</feature>